<dbReference type="InterPro" id="IPR027417">
    <property type="entry name" value="P-loop_NTPase"/>
</dbReference>
<organism evidence="6 7">
    <name type="scientific">Pinctada imbricata</name>
    <name type="common">Atlantic pearl-oyster</name>
    <name type="synonym">Pinctada martensii</name>
    <dbReference type="NCBI Taxonomy" id="66713"/>
    <lineage>
        <taxon>Eukaryota</taxon>
        <taxon>Metazoa</taxon>
        <taxon>Spiralia</taxon>
        <taxon>Lophotrochozoa</taxon>
        <taxon>Mollusca</taxon>
        <taxon>Bivalvia</taxon>
        <taxon>Autobranchia</taxon>
        <taxon>Pteriomorphia</taxon>
        <taxon>Pterioida</taxon>
        <taxon>Pterioidea</taxon>
        <taxon>Pteriidae</taxon>
        <taxon>Pinctada</taxon>
    </lineage>
</organism>
<evidence type="ECO:0000256" key="4">
    <source>
        <dbReference type="SAM" id="Coils"/>
    </source>
</evidence>
<keyword evidence="2" id="KW-0547">Nucleotide-binding</keyword>
<evidence type="ECO:0000313" key="6">
    <source>
        <dbReference type="EMBL" id="KAK3085415.1"/>
    </source>
</evidence>
<dbReference type="PANTHER" id="PTHR10903">
    <property type="entry name" value="GTPASE, IMAP FAMILY MEMBER-RELATED"/>
    <property type="match status" value="1"/>
</dbReference>
<dbReference type="Proteomes" id="UP001186944">
    <property type="component" value="Unassembled WGS sequence"/>
</dbReference>
<sequence length="274" mass="31812">MRIAIIGVTGAGKSALANTILMEKKFLSLPSCESVTEKCQKEITRFENRSVVVVDTPGFNDTRMEKRHLIKKEVSTCILMLEPGPHAFLIVLNPNRFLEEERKCLTNIEHLFGAKEFYKFCIVVFTREKEILDAFRSVEEFISRNTCSDVKDVVRKCSNRVMTVENLTPFSELKKELILNRIKDLTLKNREAYFPHIYFRTANILKRNSEYAKASKQKIEELQNIIDELTKKIEKMEMEKYQKQNQKGSEISVLYVRERKKTGVQKESSVCGIL</sequence>
<dbReference type="PANTHER" id="PTHR10903:SF184">
    <property type="entry name" value="GTP-BINDING PROTEIN A"/>
    <property type="match status" value="1"/>
</dbReference>
<dbReference type="Gene3D" id="3.40.50.300">
    <property type="entry name" value="P-loop containing nucleotide triphosphate hydrolases"/>
    <property type="match status" value="1"/>
</dbReference>
<evidence type="ECO:0000256" key="2">
    <source>
        <dbReference type="ARBA" id="ARBA00022741"/>
    </source>
</evidence>
<dbReference type="AlphaFoldDB" id="A0AA88XH10"/>
<keyword evidence="4" id="KW-0175">Coiled coil</keyword>
<dbReference type="Pfam" id="PF04548">
    <property type="entry name" value="AIG1"/>
    <property type="match status" value="1"/>
</dbReference>
<dbReference type="SUPFAM" id="SSF52540">
    <property type="entry name" value="P-loop containing nucleoside triphosphate hydrolases"/>
    <property type="match status" value="1"/>
</dbReference>
<keyword evidence="7" id="KW-1185">Reference proteome</keyword>
<comment type="similarity">
    <text evidence="1">Belongs to the TRAFAC class TrmE-Era-EngA-EngB-Septin-like GTPase superfamily. AIG1/Toc34/Toc159-like paraseptin GTPase family. IAN subfamily.</text>
</comment>
<evidence type="ECO:0000259" key="5">
    <source>
        <dbReference type="PROSITE" id="PS51720"/>
    </source>
</evidence>
<name>A0AA88XH10_PINIB</name>
<comment type="caution">
    <text evidence="6">The sequence shown here is derived from an EMBL/GenBank/DDBJ whole genome shotgun (WGS) entry which is preliminary data.</text>
</comment>
<feature type="coiled-coil region" evidence="4">
    <location>
        <begin position="212"/>
        <end position="246"/>
    </location>
</feature>
<gene>
    <name evidence="6" type="ORF">FSP39_002974</name>
</gene>
<keyword evidence="3" id="KW-0342">GTP-binding</keyword>
<dbReference type="InterPro" id="IPR045058">
    <property type="entry name" value="GIMA/IAN/Toc"/>
</dbReference>
<evidence type="ECO:0000313" key="7">
    <source>
        <dbReference type="Proteomes" id="UP001186944"/>
    </source>
</evidence>
<proteinExistence type="inferred from homology"/>
<dbReference type="InterPro" id="IPR006703">
    <property type="entry name" value="G_AIG1"/>
</dbReference>
<dbReference type="PROSITE" id="PS51720">
    <property type="entry name" value="G_AIG1"/>
    <property type="match status" value="1"/>
</dbReference>
<dbReference type="GO" id="GO:0005525">
    <property type="term" value="F:GTP binding"/>
    <property type="evidence" value="ECO:0007669"/>
    <property type="project" value="UniProtKB-KW"/>
</dbReference>
<protein>
    <recommendedName>
        <fullName evidence="5">AIG1-type G domain-containing protein</fullName>
    </recommendedName>
</protein>
<dbReference type="FunFam" id="3.40.50.300:FF:000366">
    <property type="entry name" value="GTPase, IMAP family member 2"/>
    <property type="match status" value="1"/>
</dbReference>
<feature type="domain" description="AIG1-type G" evidence="5">
    <location>
        <begin position="1"/>
        <end position="203"/>
    </location>
</feature>
<accession>A0AA88XH10</accession>
<evidence type="ECO:0000256" key="3">
    <source>
        <dbReference type="ARBA" id="ARBA00023134"/>
    </source>
</evidence>
<dbReference type="EMBL" id="VSWD01000012">
    <property type="protein sequence ID" value="KAK3085415.1"/>
    <property type="molecule type" value="Genomic_DNA"/>
</dbReference>
<evidence type="ECO:0000256" key="1">
    <source>
        <dbReference type="ARBA" id="ARBA00008535"/>
    </source>
</evidence>
<reference evidence="6" key="1">
    <citation type="submission" date="2019-08" db="EMBL/GenBank/DDBJ databases">
        <title>The improved chromosome-level genome for the pearl oyster Pinctada fucata martensii using PacBio sequencing and Hi-C.</title>
        <authorList>
            <person name="Zheng Z."/>
        </authorList>
    </citation>
    <scope>NUCLEOTIDE SEQUENCE</scope>
    <source>
        <strain evidence="6">ZZ-2019</strain>
        <tissue evidence="6">Adductor muscle</tissue>
    </source>
</reference>